<organism evidence="8 9">
    <name type="scientific">Paenibacillus chitinolyticus</name>
    <dbReference type="NCBI Taxonomy" id="79263"/>
    <lineage>
        <taxon>Bacteria</taxon>
        <taxon>Bacillati</taxon>
        <taxon>Bacillota</taxon>
        <taxon>Bacilli</taxon>
        <taxon>Bacillales</taxon>
        <taxon>Paenibacillaceae</taxon>
        <taxon>Paenibacillus</taxon>
    </lineage>
</organism>
<comment type="subcellular location">
    <subcellularLocation>
        <location evidence="1">Cell envelope</location>
    </subcellularLocation>
</comment>
<reference evidence="7 10" key="2">
    <citation type="submission" date="2022-05" db="EMBL/GenBank/DDBJ databases">
        <title>Genome Sequencing of Bee-Associated Microbes.</title>
        <authorList>
            <person name="Dunlap C."/>
        </authorList>
    </citation>
    <scope>NUCLEOTIDE SEQUENCE [LARGE SCALE GENOMIC DNA]</scope>
    <source>
        <strain evidence="7 10">NRRL B-23120</strain>
    </source>
</reference>
<keyword evidence="10" id="KW-1185">Reference proteome</keyword>
<dbReference type="NCBIfam" id="TIGR01730">
    <property type="entry name" value="RND_mfp"/>
    <property type="match status" value="1"/>
</dbReference>
<dbReference type="Pfam" id="PF25967">
    <property type="entry name" value="RND-MFP_C"/>
    <property type="match status" value="1"/>
</dbReference>
<dbReference type="EMBL" id="CP026520">
    <property type="protein sequence ID" value="QAV17969.1"/>
    <property type="molecule type" value="Genomic_DNA"/>
</dbReference>
<proteinExistence type="inferred from homology"/>
<evidence type="ECO:0000256" key="4">
    <source>
        <dbReference type="SAM" id="MobiDB-lite"/>
    </source>
</evidence>
<evidence type="ECO:0000259" key="6">
    <source>
        <dbReference type="Pfam" id="PF25990"/>
    </source>
</evidence>
<dbReference type="PANTHER" id="PTHR32347:SF23">
    <property type="entry name" value="BLL5650 PROTEIN"/>
    <property type="match status" value="1"/>
</dbReference>
<evidence type="ECO:0000256" key="1">
    <source>
        <dbReference type="ARBA" id="ARBA00004196"/>
    </source>
</evidence>
<evidence type="ECO:0000313" key="10">
    <source>
        <dbReference type="Proteomes" id="UP001527202"/>
    </source>
</evidence>
<dbReference type="GO" id="GO:0022857">
    <property type="term" value="F:transmembrane transporter activity"/>
    <property type="evidence" value="ECO:0007669"/>
    <property type="project" value="InterPro"/>
</dbReference>
<dbReference type="Gene3D" id="2.40.30.170">
    <property type="match status" value="1"/>
</dbReference>
<evidence type="ECO:0000256" key="2">
    <source>
        <dbReference type="ARBA" id="ARBA00009477"/>
    </source>
</evidence>
<keyword evidence="3" id="KW-0175">Coiled coil</keyword>
<feature type="region of interest" description="Disordered" evidence="4">
    <location>
        <begin position="125"/>
        <end position="152"/>
    </location>
</feature>
<dbReference type="InterPro" id="IPR050465">
    <property type="entry name" value="UPF0194_transport"/>
</dbReference>
<dbReference type="AlphaFoldDB" id="A0A410WU92"/>
<evidence type="ECO:0000313" key="7">
    <source>
        <dbReference type="EMBL" id="MCY9595105.1"/>
    </source>
</evidence>
<dbReference type="InterPro" id="IPR058627">
    <property type="entry name" value="MdtA-like_C"/>
</dbReference>
<dbReference type="Proteomes" id="UP001527202">
    <property type="component" value="Unassembled WGS sequence"/>
</dbReference>
<evidence type="ECO:0000256" key="3">
    <source>
        <dbReference type="ARBA" id="ARBA00023054"/>
    </source>
</evidence>
<evidence type="ECO:0000313" key="8">
    <source>
        <dbReference type="EMBL" id="QAV17969.1"/>
    </source>
</evidence>
<dbReference type="Gene3D" id="2.40.420.20">
    <property type="match status" value="1"/>
</dbReference>
<dbReference type="Proteomes" id="UP000288943">
    <property type="component" value="Chromosome"/>
</dbReference>
<dbReference type="PANTHER" id="PTHR32347">
    <property type="entry name" value="EFFLUX SYSTEM COMPONENT YKNX-RELATED"/>
    <property type="match status" value="1"/>
</dbReference>
<dbReference type="RefSeq" id="WP_042230874.1">
    <property type="nucleotide sequence ID" value="NZ_CP026520.1"/>
</dbReference>
<dbReference type="Gene3D" id="2.40.50.100">
    <property type="match status" value="1"/>
</dbReference>
<accession>A0A410WU92</accession>
<dbReference type="InterPro" id="IPR006143">
    <property type="entry name" value="RND_pump_MFP"/>
</dbReference>
<feature type="domain" description="YknX-like beta-barrel" evidence="6">
    <location>
        <begin position="229"/>
        <end position="298"/>
    </location>
</feature>
<dbReference type="OrthoDB" id="2541666at2"/>
<dbReference type="KEGG" id="pchi:PC41400_09935"/>
<gene>
    <name evidence="7" type="ORF">M5X16_04850</name>
    <name evidence="8" type="ORF">PC41400_09935</name>
</gene>
<dbReference type="GO" id="GO:0030313">
    <property type="term" value="C:cell envelope"/>
    <property type="evidence" value="ECO:0007669"/>
    <property type="project" value="UniProtKB-SubCell"/>
</dbReference>
<feature type="domain" description="Multidrug resistance protein MdtA-like C-terminal permuted SH3" evidence="5">
    <location>
        <begin position="309"/>
        <end position="364"/>
    </location>
</feature>
<feature type="compositionally biased region" description="Low complexity" evidence="4">
    <location>
        <begin position="131"/>
        <end position="145"/>
    </location>
</feature>
<dbReference type="EMBL" id="JAMDMJ010000004">
    <property type="protein sequence ID" value="MCY9595105.1"/>
    <property type="molecule type" value="Genomic_DNA"/>
</dbReference>
<dbReference type="GeneID" id="95375126"/>
<dbReference type="InterPro" id="IPR058636">
    <property type="entry name" value="Beta-barrel_YknX"/>
</dbReference>
<evidence type="ECO:0000259" key="5">
    <source>
        <dbReference type="Pfam" id="PF25967"/>
    </source>
</evidence>
<dbReference type="GO" id="GO:0016020">
    <property type="term" value="C:membrane"/>
    <property type="evidence" value="ECO:0007669"/>
    <property type="project" value="InterPro"/>
</dbReference>
<protein>
    <submittedName>
        <fullName evidence="8">Efflux RND transporter periplasmic adaptor subunit</fullName>
    </submittedName>
</protein>
<name>A0A410WU92_9BACL</name>
<evidence type="ECO:0000313" key="9">
    <source>
        <dbReference type="Proteomes" id="UP000288943"/>
    </source>
</evidence>
<reference evidence="8 9" key="1">
    <citation type="submission" date="2018-01" db="EMBL/GenBank/DDBJ databases">
        <title>The whole genome sequencing and assembly of Paenibacillus chitinolyticus KCCM 41400 strain.</title>
        <authorList>
            <person name="Kim J.-Y."/>
            <person name="Park M.-K."/>
            <person name="Lee Y.-J."/>
            <person name="Yi H."/>
            <person name="Bahn Y.-S."/>
            <person name="Kim J.F."/>
            <person name="Lee D.-W."/>
        </authorList>
    </citation>
    <scope>NUCLEOTIDE SEQUENCE [LARGE SCALE GENOMIC DNA]</scope>
    <source>
        <strain evidence="8 9">KCCM 41400</strain>
    </source>
</reference>
<sequence length="365" mass="39573">MKKKLWALAAAVVVIGISAFLYIKSHPQTGPNPADMAMNNPLSFKVTREELVGSVEVKGKSSYEKETWVHAPFSGDIVKWNVNEGAQVKKGDSLFVLDSAAIDAEIVQMQANLRKQDLEAQLAKFQERSAEAPSAGSGESGGMTESESKKRYVDAESAKLQAQLNTMNREAAQSQLGEKQKMLAKANFKAPESGIFLFEDSSKIPQALQANHRIGKIVDLSKLELLCYVGEFDVFQIKPDMPVQVKINALADVPLKGKVKQVSKFAKSGTEAVASPTAQFEVIVSLEPNERLIAGLSLTGTIETARKADALVVPTLAVQRDKDKHFVMLETAGGVERKEITIGMETADKTEVVSGLNEGDTVVLQ</sequence>
<comment type="similarity">
    <text evidence="2">Belongs to the membrane fusion protein (MFP) (TC 8.A.1) family.</text>
</comment>
<dbReference type="Pfam" id="PF25990">
    <property type="entry name" value="Beta-barrel_YknX"/>
    <property type="match status" value="1"/>
</dbReference>
<dbReference type="SUPFAM" id="SSF111369">
    <property type="entry name" value="HlyD-like secretion proteins"/>
    <property type="match status" value="1"/>
</dbReference>